<dbReference type="EMBL" id="CP011125">
    <property type="protein sequence ID" value="AKF05725.1"/>
    <property type="molecule type" value="Genomic_DNA"/>
</dbReference>
<dbReference type="PANTHER" id="PTHR22754">
    <property type="entry name" value="DISCO-INTERACTING PROTEIN 2 DIP2 -RELATED"/>
    <property type="match status" value="1"/>
</dbReference>
<dbReference type="Pfam" id="PF00501">
    <property type="entry name" value="AMP-binding"/>
    <property type="match status" value="1"/>
</dbReference>
<feature type="region of interest" description="Disordered" evidence="5">
    <location>
        <begin position="536"/>
        <end position="559"/>
    </location>
</feature>
<dbReference type="InterPro" id="IPR000873">
    <property type="entry name" value="AMP-dep_synth/lig_dom"/>
</dbReference>
<dbReference type="Gene3D" id="3.40.50.12780">
    <property type="entry name" value="N-terminal domain of ligase-like"/>
    <property type="match status" value="1"/>
</dbReference>
<evidence type="ECO:0000259" key="6">
    <source>
        <dbReference type="Pfam" id="PF00501"/>
    </source>
</evidence>
<comment type="similarity">
    <text evidence="1">Belongs to the ATP-dependent AMP-binding enzyme family.</text>
</comment>
<feature type="domain" description="AMP-binding enzyme C-terminal" evidence="7">
    <location>
        <begin position="447"/>
        <end position="553"/>
    </location>
</feature>
<name>A0A0F6W2C6_9BACT</name>
<organism evidence="8 9">
    <name type="scientific">Sandaracinus amylolyticus</name>
    <dbReference type="NCBI Taxonomy" id="927083"/>
    <lineage>
        <taxon>Bacteria</taxon>
        <taxon>Pseudomonadati</taxon>
        <taxon>Myxococcota</taxon>
        <taxon>Polyangia</taxon>
        <taxon>Polyangiales</taxon>
        <taxon>Sandaracinaceae</taxon>
        <taxon>Sandaracinus</taxon>
    </lineage>
</organism>
<evidence type="ECO:0000256" key="2">
    <source>
        <dbReference type="ARBA" id="ARBA00022598"/>
    </source>
</evidence>
<dbReference type="RefSeq" id="WP_053232963.1">
    <property type="nucleotide sequence ID" value="NZ_CP011125.1"/>
</dbReference>
<evidence type="ECO:0000256" key="5">
    <source>
        <dbReference type="SAM" id="MobiDB-lite"/>
    </source>
</evidence>
<dbReference type="CDD" id="cd05931">
    <property type="entry name" value="FAAL"/>
    <property type="match status" value="1"/>
</dbReference>
<evidence type="ECO:0000256" key="1">
    <source>
        <dbReference type="ARBA" id="ARBA00006432"/>
    </source>
</evidence>
<dbReference type="STRING" id="927083.DB32_002874"/>
<dbReference type="GO" id="GO:0006633">
    <property type="term" value="P:fatty acid biosynthetic process"/>
    <property type="evidence" value="ECO:0007669"/>
    <property type="project" value="TreeGrafter"/>
</dbReference>
<gene>
    <name evidence="8" type="ORF">DB32_002874</name>
</gene>
<sequence>MTAYPSTLVEALDRLPGGEARGFRFYGADRQERYFPYEAMRAEAHRRAAFLAALGMRKGDCVALVLPENHEFVLSFLGASVGGFVPVPIFPRASFKGADQYVDTLEHIVKASHAKAVICMQQNRDIVDQLRGREGLENLPILDTETGFTGQAPPFAPPVVTPDDLCFLQFTSGSTNRPKGVMVKHHNLVANTTSFLGPHGLARTPDDVGVSWLPLFHDMGLIGFVLGTLIVDLPVVLMPTPTFARMPRMWLELITKHRGTITYAPNFAYQLVTKRCNEKDLAALDLSSLRVAGCGAEPIRARTLIEFAEKFRPAGFKSHALLPSYGMAESCLAITFHQRSTEMIVDRVDGAAMKSGRATPSASPDALELVSCGVPFPGHELAIVDESGQPVGERVVGQILSKGPSVTEGYFENPEASAESFKHGWLWTGDLGYVADGNVYICGRVKDLIILNGANHYPQDLEWAVGEIEGVRRGNVVAFSVMKDGVEQLVIAAEGNSGDAARLRTEIAEAIQKSFGLTPAHVAICAVGALPKTSSGKAQRRKTRAMWESGELEEHPVSA</sequence>
<dbReference type="FunFam" id="3.40.50.12780:FF:000013">
    <property type="entry name" value="Long-chain-fatty-acid--AMP ligase FadD32"/>
    <property type="match status" value="1"/>
</dbReference>
<dbReference type="PANTHER" id="PTHR22754:SF32">
    <property type="entry name" value="DISCO-INTERACTING PROTEIN 2"/>
    <property type="match status" value="1"/>
</dbReference>
<dbReference type="InterPro" id="IPR042099">
    <property type="entry name" value="ANL_N_sf"/>
</dbReference>
<dbReference type="OrthoDB" id="9797708at2"/>
<evidence type="ECO:0000313" key="9">
    <source>
        <dbReference type="Proteomes" id="UP000034883"/>
    </source>
</evidence>
<dbReference type="Gene3D" id="3.30.300.30">
    <property type="match status" value="1"/>
</dbReference>
<dbReference type="KEGG" id="samy:DB32_002874"/>
<keyword evidence="4" id="KW-0443">Lipid metabolism</keyword>
<evidence type="ECO:0000259" key="7">
    <source>
        <dbReference type="Pfam" id="PF23024"/>
    </source>
</evidence>
<dbReference type="GO" id="GO:0005886">
    <property type="term" value="C:plasma membrane"/>
    <property type="evidence" value="ECO:0007669"/>
    <property type="project" value="TreeGrafter"/>
</dbReference>
<proteinExistence type="inferred from homology"/>
<keyword evidence="2" id="KW-0436">Ligase</keyword>
<dbReference type="GO" id="GO:0016874">
    <property type="term" value="F:ligase activity"/>
    <property type="evidence" value="ECO:0007669"/>
    <property type="project" value="UniProtKB-KW"/>
</dbReference>
<keyword evidence="9" id="KW-1185">Reference proteome</keyword>
<reference evidence="8 9" key="1">
    <citation type="submission" date="2015-03" db="EMBL/GenBank/DDBJ databases">
        <title>Genome assembly of Sandaracinus amylolyticus DSM 53668.</title>
        <authorList>
            <person name="Sharma G."/>
            <person name="Subramanian S."/>
        </authorList>
    </citation>
    <scope>NUCLEOTIDE SEQUENCE [LARGE SCALE GENOMIC DNA]</scope>
    <source>
        <strain evidence="8 9">DSM 53668</strain>
    </source>
</reference>
<evidence type="ECO:0000256" key="4">
    <source>
        <dbReference type="ARBA" id="ARBA00023098"/>
    </source>
</evidence>
<feature type="domain" description="AMP-dependent synthetase/ligase" evidence="6">
    <location>
        <begin position="32"/>
        <end position="411"/>
    </location>
</feature>
<dbReference type="Proteomes" id="UP000034883">
    <property type="component" value="Chromosome"/>
</dbReference>
<dbReference type="GO" id="GO:0070566">
    <property type="term" value="F:adenylyltransferase activity"/>
    <property type="evidence" value="ECO:0007669"/>
    <property type="project" value="TreeGrafter"/>
</dbReference>
<dbReference type="InterPro" id="IPR045851">
    <property type="entry name" value="AMP-bd_C_sf"/>
</dbReference>
<keyword evidence="3" id="KW-0276">Fatty acid metabolism</keyword>
<dbReference type="SUPFAM" id="SSF56801">
    <property type="entry name" value="Acetyl-CoA synthetase-like"/>
    <property type="match status" value="1"/>
</dbReference>
<dbReference type="GO" id="GO:0071766">
    <property type="term" value="P:Actinobacterium-type cell wall biogenesis"/>
    <property type="evidence" value="ECO:0007669"/>
    <property type="project" value="UniProtKB-ARBA"/>
</dbReference>
<accession>A0A0F6W2C6</accession>
<dbReference type="AlphaFoldDB" id="A0A0F6W2C6"/>
<evidence type="ECO:0000313" key="8">
    <source>
        <dbReference type="EMBL" id="AKF05725.1"/>
    </source>
</evidence>
<dbReference type="Pfam" id="PF23024">
    <property type="entry name" value="AMP-dom_DIP2-like"/>
    <property type="match status" value="1"/>
</dbReference>
<dbReference type="InterPro" id="IPR025110">
    <property type="entry name" value="AMP-bd_C"/>
</dbReference>
<evidence type="ECO:0000256" key="3">
    <source>
        <dbReference type="ARBA" id="ARBA00022832"/>
    </source>
</evidence>
<dbReference type="InterPro" id="IPR040097">
    <property type="entry name" value="FAAL/FAAC"/>
</dbReference>
<protein>
    <submittedName>
        <fullName evidence="8">Pyoverdine chromophore synthetase PvdL</fullName>
    </submittedName>
</protein>